<dbReference type="EMBL" id="JBGBPQ010000007">
    <property type="protein sequence ID" value="KAL1521253.1"/>
    <property type="molecule type" value="Genomic_DNA"/>
</dbReference>
<dbReference type="AlphaFoldDB" id="A0AB34JI65"/>
<dbReference type="Pfam" id="PF04488">
    <property type="entry name" value="Gly_transf_sug"/>
    <property type="match status" value="1"/>
</dbReference>
<dbReference type="GO" id="GO:0006487">
    <property type="term" value="P:protein N-linked glycosylation"/>
    <property type="evidence" value="ECO:0007669"/>
    <property type="project" value="TreeGrafter"/>
</dbReference>
<dbReference type="GO" id="GO:0000136">
    <property type="term" value="C:mannan polymerase complex"/>
    <property type="evidence" value="ECO:0007669"/>
    <property type="project" value="TreeGrafter"/>
</dbReference>
<dbReference type="Proteomes" id="UP001515480">
    <property type="component" value="Unassembled WGS sequence"/>
</dbReference>
<sequence length="306" mass="34074">MAAAAWLAEWQARHSPPAFRPARAPHPASAIPPLIFQTAADRAAALTSNGAWMRAWWLLNPSHSYHLFVDQDALQFVQRCCTAEELAAYRRSLVGAQRADLFRIYFLRELGGVYADTDTELRRPLSEIRAPRNSSAWLAQAMDFDFMAFAPQHPLLRAVAARITAGVHDKANALLAKAAGARGDVARTCTGAHSCITSVTGPYVYRSALRLAAHRLGCRGDLSRRACSSSSDAMMRAVHRCTDHDHWYCDVARHWDCRNSAAKRPCGTRHYTWQSHKTTFFDPNISYGLEQWKAAHTTSKVGGRIK</sequence>
<dbReference type="PANTHER" id="PTHR31834">
    <property type="entry name" value="INITIATION-SPECIFIC ALPHA-1,6-MANNOSYLTRANSFERASE"/>
    <property type="match status" value="1"/>
</dbReference>
<reference evidence="1 2" key="1">
    <citation type="journal article" date="2024" name="Science">
        <title>Giant polyketide synthase enzymes in the biosynthesis of giant marine polyether toxins.</title>
        <authorList>
            <person name="Fallon T.R."/>
            <person name="Shende V.V."/>
            <person name="Wierzbicki I.H."/>
            <person name="Pendleton A.L."/>
            <person name="Watervoot N.F."/>
            <person name="Auber R.P."/>
            <person name="Gonzalez D.J."/>
            <person name="Wisecaver J.H."/>
            <person name="Moore B.S."/>
        </authorList>
    </citation>
    <scope>NUCLEOTIDE SEQUENCE [LARGE SCALE GENOMIC DNA]</scope>
    <source>
        <strain evidence="1 2">12B1</strain>
    </source>
</reference>
<evidence type="ECO:0000313" key="1">
    <source>
        <dbReference type="EMBL" id="KAL1521253.1"/>
    </source>
</evidence>
<organism evidence="1 2">
    <name type="scientific">Prymnesium parvum</name>
    <name type="common">Toxic golden alga</name>
    <dbReference type="NCBI Taxonomy" id="97485"/>
    <lineage>
        <taxon>Eukaryota</taxon>
        <taxon>Haptista</taxon>
        <taxon>Haptophyta</taxon>
        <taxon>Prymnesiophyceae</taxon>
        <taxon>Prymnesiales</taxon>
        <taxon>Prymnesiaceae</taxon>
        <taxon>Prymnesium</taxon>
    </lineage>
</organism>
<dbReference type="InterPro" id="IPR039367">
    <property type="entry name" value="Och1-like"/>
</dbReference>
<dbReference type="PANTHER" id="PTHR31834:SF1">
    <property type="entry name" value="INITIATION-SPECIFIC ALPHA-1,6-MANNOSYLTRANSFERASE"/>
    <property type="match status" value="1"/>
</dbReference>
<evidence type="ECO:0000313" key="2">
    <source>
        <dbReference type="Proteomes" id="UP001515480"/>
    </source>
</evidence>
<name>A0AB34JI65_PRYPA</name>
<comment type="caution">
    <text evidence="1">The sequence shown here is derived from an EMBL/GenBank/DDBJ whole genome shotgun (WGS) entry which is preliminary data.</text>
</comment>
<dbReference type="InterPro" id="IPR007577">
    <property type="entry name" value="GlycoTrfase_DXD_sugar-bd_CS"/>
</dbReference>
<dbReference type="GO" id="GO:0000009">
    <property type="term" value="F:alpha-1,6-mannosyltransferase activity"/>
    <property type="evidence" value="ECO:0007669"/>
    <property type="project" value="InterPro"/>
</dbReference>
<dbReference type="SUPFAM" id="SSF53448">
    <property type="entry name" value="Nucleotide-diphospho-sugar transferases"/>
    <property type="match status" value="1"/>
</dbReference>
<protein>
    <recommendedName>
        <fullName evidence="3">Alpha-1,4-N-acetylglucosaminyltransferase</fullName>
    </recommendedName>
</protein>
<gene>
    <name evidence="1" type="ORF">AB1Y20_020924</name>
</gene>
<evidence type="ECO:0008006" key="3">
    <source>
        <dbReference type="Google" id="ProtNLM"/>
    </source>
</evidence>
<dbReference type="Gene3D" id="3.90.550.20">
    <property type="match status" value="1"/>
</dbReference>
<proteinExistence type="predicted"/>
<dbReference type="InterPro" id="IPR029044">
    <property type="entry name" value="Nucleotide-diphossugar_trans"/>
</dbReference>
<accession>A0AB34JI65</accession>
<keyword evidence="2" id="KW-1185">Reference proteome</keyword>